<feature type="domain" description="DSBA-like thioredoxin" evidence="1">
    <location>
        <begin position="10"/>
        <end position="210"/>
    </location>
</feature>
<organism evidence="2 3">
    <name type="scientific">Niastella yeongjuensis</name>
    <dbReference type="NCBI Taxonomy" id="354355"/>
    <lineage>
        <taxon>Bacteria</taxon>
        <taxon>Pseudomonadati</taxon>
        <taxon>Bacteroidota</taxon>
        <taxon>Chitinophagia</taxon>
        <taxon>Chitinophagales</taxon>
        <taxon>Chitinophagaceae</taxon>
        <taxon>Niastella</taxon>
    </lineage>
</organism>
<accession>A0A1V9F8G2</accession>
<dbReference type="CDD" id="cd03024">
    <property type="entry name" value="DsbA_FrnE"/>
    <property type="match status" value="1"/>
</dbReference>
<gene>
    <name evidence="2" type="ORF">A4H97_21570</name>
</gene>
<dbReference type="PANTHER" id="PTHR13887:SF41">
    <property type="entry name" value="THIOREDOXIN SUPERFAMILY PROTEIN"/>
    <property type="match status" value="1"/>
</dbReference>
<keyword evidence="3" id="KW-1185">Reference proteome</keyword>
<evidence type="ECO:0000313" key="3">
    <source>
        <dbReference type="Proteomes" id="UP000192610"/>
    </source>
</evidence>
<dbReference type="RefSeq" id="WP_081197389.1">
    <property type="nucleotide sequence ID" value="NZ_FOCZ01000003.1"/>
</dbReference>
<dbReference type="InterPro" id="IPR001853">
    <property type="entry name" value="DSBA-like_thioredoxin_dom"/>
</dbReference>
<dbReference type="OrthoDB" id="9799122at2"/>
<proteinExistence type="predicted"/>
<dbReference type="SUPFAM" id="SSF52833">
    <property type="entry name" value="Thioredoxin-like"/>
    <property type="match status" value="1"/>
</dbReference>
<dbReference type="Proteomes" id="UP000192610">
    <property type="component" value="Unassembled WGS sequence"/>
</dbReference>
<dbReference type="InterPro" id="IPR036249">
    <property type="entry name" value="Thioredoxin-like_sf"/>
</dbReference>
<protein>
    <recommendedName>
        <fullName evidence="1">DSBA-like thioredoxin domain-containing protein</fullName>
    </recommendedName>
</protein>
<dbReference type="GO" id="GO:0016491">
    <property type="term" value="F:oxidoreductase activity"/>
    <property type="evidence" value="ECO:0007669"/>
    <property type="project" value="InterPro"/>
</dbReference>
<name>A0A1V9F8G2_9BACT</name>
<evidence type="ECO:0000313" key="2">
    <source>
        <dbReference type="EMBL" id="OQP54561.1"/>
    </source>
</evidence>
<evidence type="ECO:0000259" key="1">
    <source>
        <dbReference type="Pfam" id="PF01323"/>
    </source>
</evidence>
<reference evidence="3" key="1">
    <citation type="submission" date="2016-04" db="EMBL/GenBank/DDBJ databases">
        <authorList>
            <person name="Chen L."/>
            <person name="Zhuang W."/>
            <person name="Wang G."/>
        </authorList>
    </citation>
    <scope>NUCLEOTIDE SEQUENCE [LARGE SCALE GENOMIC DNA]</scope>
    <source>
        <strain evidence="3">17621</strain>
    </source>
</reference>
<dbReference type="PANTHER" id="PTHR13887">
    <property type="entry name" value="GLUTATHIONE S-TRANSFERASE KAPPA"/>
    <property type="match status" value="1"/>
</dbReference>
<comment type="caution">
    <text evidence="2">The sequence shown here is derived from an EMBL/GenBank/DDBJ whole genome shotgun (WGS) entry which is preliminary data.</text>
</comment>
<dbReference type="EMBL" id="LVXG01000003">
    <property type="protein sequence ID" value="OQP54561.1"/>
    <property type="molecule type" value="Genomic_DNA"/>
</dbReference>
<dbReference type="STRING" id="354355.SAMN05660816_01827"/>
<dbReference type="AlphaFoldDB" id="A0A1V9F8G2"/>
<sequence>MERTNQPTVVIDFYADYMCPLCYIGKVNLEKAISELPYRENVKVVYHPFQLYPNAPLNKDRIYYEYTSKTHNNISVDYVKEANKNVIALAKSVGLNYDLDKLIPTNTTDALRLTLYAQEKGKHKELSQKLYNAYFVEGLDIADAETLIQLSSEIGLDKTEIRDILPTDRYKNDLKSSRMSGERIGISGTPFFIINNKYAISGVKPKEVFIDVLNKTWAETDKD</sequence>
<dbReference type="Gene3D" id="3.40.30.10">
    <property type="entry name" value="Glutaredoxin"/>
    <property type="match status" value="1"/>
</dbReference>
<dbReference type="Pfam" id="PF01323">
    <property type="entry name" value="DSBA"/>
    <property type="match status" value="1"/>
</dbReference>